<evidence type="ECO:0000259" key="2">
    <source>
        <dbReference type="PROSITE" id="PS50893"/>
    </source>
</evidence>
<evidence type="ECO:0000313" key="3">
    <source>
        <dbReference type="EMBL" id="GAA3528144.1"/>
    </source>
</evidence>
<dbReference type="InterPro" id="IPR003593">
    <property type="entry name" value="AAA+_ATPase"/>
</dbReference>
<dbReference type="SMART" id="SM00382">
    <property type="entry name" value="AAA"/>
    <property type="match status" value="1"/>
</dbReference>
<evidence type="ECO:0000313" key="4">
    <source>
        <dbReference type="Proteomes" id="UP001500301"/>
    </source>
</evidence>
<accession>A0ABP6V3L0</accession>
<dbReference type="Proteomes" id="UP001500301">
    <property type="component" value="Unassembled WGS sequence"/>
</dbReference>
<dbReference type="EMBL" id="BAABBB010000009">
    <property type="protein sequence ID" value="GAA3528144.1"/>
    <property type="molecule type" value="Genomic_DNA"/>
</dbReference>
<dbReference type="Pfam" id="PF00005">
    <property type="entry name" value="ABC_tran"/>
    <property type="match status" value="1"/>
</dbReference>
<organism evidence="3 4">
    <name type="scientific">Nocardioides daeguensis</name>
    <dbReference type="NCBI Taxonomy" id="908359"/>
    <lineage>
        <taxon>Bacteria</taxon>
        <taxon>Bacillati</taxon>
        <taxon>Actinomycetota</taxon>
        <taxon>Actinomycetes</taxon>
        <taxon>Propionibacteriales</taxon>
        <taxon>Nocardioidaceae</taxon>
        <taxon>Nocardioides</taxon>
    </lineage>
</organism>
<protein>
    <recommendedName>
        <fullName evidence="2">ABC transporter domain-containing protein</fullName>
    </recommendedName>
</protein>
<dbReference type="InterPro" id="IPR003439">
    <property type="entry name" value="ABC_transporter-like_ATP-bd"/>
</dbReference>
<dbReference type="InterPro" id="IPR017871">
    <property type="entry name" value="ABC_transporter-like_CS"/>
</dbReference>
<sequence length="269" mass="29378">MTLTTERPGMHDEAAVAAEQHTVEVRDVHKSFGSSTILNGLSVNFRDNAITTVLGPSGTGKSVLLKHIVGLLEPDAGEVRVFGENIWQVSEARRYELRTRFGVLFQDGALFGSMNIYDNVAFPLRKHTDKSEDEIREIVMDRLREVGLEQAIGKAPNEISGGMRKRAGFARALVMKPDVVLFDEPDSGLDPVRTKLLSQLIAEVHAEHGGTYIVITHDIPTARTVSDDVAVIWKGKVIHYGEAEGAFGSDDPFVRQFLAGAADGPLGMD</sequence>
<dbReference type="PROSITE" id="PS00211">
    <property type="entry name" value="ABC_TRANSPORTER_1"/>
    <property type="match status" value="1"/>
</dbReference>
<name>A0ABP6V3L0_9ACTN</name>
<dbReference type="PANTHER" id="PTHR43023:SF6">
    <property type="entry name" value="INTERMEMBRANE PHOSPHOLIPID TRANSPORT SYSTEM ATP-BINDING PROTEIN MLAF"/>
    <property type="match status" value="1"/>
</dbReference>
<feature type="domain" description="ABC transporter" evidence="2">
    <location>
        <begin position="23"/>
        <end position="259"/>
    </location>
</feature>
<proteinExistence type="predicted"/>
<dbReference type="CDD" id="cd03261">
    <property type="entry name" value="ABC_Org_Solvent_Resistant"/>
    <property type="match status" value="1"/>
</dbReference>
<keyword evidence="1" id="KW-0813">Transport</keyword>
<comment type="caution">
    <text evidence="3">The sequence shown here is derived from an EMBL/GenBank/DDBJ whole genome shotgun (WGS) entry which is preliminary data.</text>
</comment>
<dbReference type="PROSITE" id="PS50893">
    <property type="entry name" value="ABC_TRANSPORTER_2"/>
    <property type="match status" value="1"/>
</dbReference>
<dbReference type="PANTHER" id="PTHR43023">
    <property type="entry name" value="PROTEIN TRIGALACTOSYLDIACYLGLYCEROL 3, CHLOROPLASTIC"/>
    <property type="match status" value="1"/>
</dbReference>
<reference evidence="4" key="1">
    <citation type="journal article" date="2019" name="Int. J. Syst. Evol. Microbiol.">
        <title>The Global Catalogue of Microorganisms (GCM) 10K type strain sequencing project: providing services to taxonomists for standard genome sequencing and annotation.</title>
        <authorList>
            <consortium name="The Broad Institute Genomics Platform"/>
            <consortium name="The Broad Institute Genome Sequencing Center for Infectious Disease"/>
            <person name="Wu L."/>
            <person name="Ma J."/>
        </authorList>
    </citation>
    <scope>NUCLEOTIDE SEQUENCE [LARGE SCALE GENOMIC DNA]</scope>
    <source>
        <strain evidence="4">JCM 17460</strain>
    </source>
</reference>
<dbReference type="RefSeq" id="WP_218233307.1">
    <property type="nucleotide sequence ID" value="NZ_BAABBB010000009.1"/>
</dbReference>
<keyword evidence="4" id="KW-1185">Reference proteome</keyword>
<gene>
    <name evidence="3" type="ORF">GCM10022263_15940</name>
</gene>
<evidence type="ECO:0000256" key="1">
    <source>
        <dbReference type="ARBA" id="ARBA00022448"/>
    </source>
</evidence>